<protein>
    <submittedName>
        <fullName evidence="2">Uncharacterized protein</fullName>
    </submittedName>
</protein>
<keyword evidence="1" id="KW-0472">Membrane</keyword>
<evidence type="ECO:0000313" key="3">
    <source>
        <dbReference type="Proteomes" id="UP000198869"/>
    </source>
</evidence>
<dbReference type="Proteomes" id="UP000198869">
    <property type="component" value="Unassembled WGS sequence"/>
</dbReference>
<dbReference type="AlphaFoldDB" id="A0A1G8NMX2"/>
<feature type="transmembrane region" description="Helical" evidence="1">
    <location>
        <begin position="79"/>
        <end position="99"/>
    </location>
</feature>
<evidence type="ECO:0000313" key="2">
    <source>
        <dbReference type="EMBL" id="SDI81651.1"/>
    </source>
</evidence>
<organism evidence="2 3">
    <name type="scientific">Chryseobacterium taeanense</name>
    <dbReference type="NCBI Taxonomy" id="311334"/>
    <lineage>
        <taxon>Bacteria</taxon>
        <taxon>Pseudomonadati</taxon>
        <taxon>Bacteroidota</taxon>
        <taxon>Flavobacteriia</taxon>
        <taxon>Flavobacteriales</taxon>
        <taxon>Weeksellaceae</taxon>
        <taxon>Chryseobacterium group</taxon>
        <taxon>Chryseobacterium</taxon>
    </lineage>
</organism>
<evidence type="ECO:0000256" key="1">
    <source>
        <dbReference type="SAM" id="Phobius"/>
    </source>
</evidence>
<feature type="transmembrane region" description="Helical" evidence="1">
    <location>
        <begin position="12"/>
        <end position="37"/>
    </location>
</feature>
<gene>
    <name evidence="2" type="ORF">SAMN05421846_11458</name>
</gene>
<feature type="transmembrane region" description="Helical" evidence="1">
    <location>
        <begin position="111"/>
        <end position="130"/>
    </location>
</feature>
<dbReference type="STRING" id="311334.SAMN05421846_11458"/>
<accession>A0A1G8NMX2</accession>
<dbReference type="EMBL" id="FNDW01000014">
    <property type="protein sequence ID" value="SDI81651.1"/>
    <property type="molecule type" value="Genomic_DNA"/>
</dbReference>
<reference evidence="3" key="1">
    <citation type="submission" date="2016-10" db="EMBL/GenBank/DDBJ databases">
        <authorList>
            <person name="Varghese N."/>
            <person name="Submissions S."/>
        </authorList>
    </citation>
    <scope>NUCLEOTIDE SEQUENCE [LARGE SCALE GENOMIC DNA]</scope>
    <source>
        <strain evidence="3">DSM 17071</strain>
    </source>
</reference>
<keyword evidence="1" id="KW-1133">Transmembrane helix</keyword>
<sequence>MLHDERILKNKFAYFFTIVFILGWIIYYSVFVINILLKGYRLAEKYVKFRSFAYFLNFIVFVLLIVTFIYIFKESKKMFTYLNITSFLIIILGSLSFYMNYGELWKTYLKSFIITLFMFLIVPTLLINYFKHTPKKNEIEEIGTHND</sequence>
<feature type="transmembrane region" description="Helical" evidence="1">
    <location>
        <begin position="52"/>
        <end position="72"/>
    </location>
</feature>
<keyword evidence="3" id="KW-1185">Reference proteome</keyword>
<proteinExistence type="predicted"/>
<keyword evidence="1" id="KW-0812">Transmembrane</keyword>
<name>A0A1G8NMX2_9FLAO</name>